<name>A0A9P1C1G3_9DINO</name>
<comment type="caution">
    <text evidence="1">The sequence shown here is derived from an EMBL/GenBank/DDBJ whole genome shotgun (WGS) entry which is preliminary data.</text>
</comment>
<reference evidence="2 3" key="2">
    <citation type="submission" date="2024-05" db="EMBL/GenBank/DDBJ databases">
        <authorList>
            <person name="Chen Y."/>
            <person name="Shah S."/>
            <person name="Dougan E. K."/>
            <person name="Thang M."/>
            <person name="Chan C."/>
        </authorList>
    </citation>
    <scope>NUCLEOTIDE SEQUENCE [LARGE SCALE GENOMIC DNA]</scope>
</reference>
<reference evidence="1" key="1">
    <citation type="submission" date="2022-10" db="EMBL/GenBank/DDBJ databases">
        <authorList>
            <person name="Chen Y."/>
            <person name="Dougan E. K."/>
            <person name="Chan C."/>
            <person name="Rhodes N."/>
            <person name="Thang M."/>
        </authorList>
    </citation>
    <scope>NUCLEOTIDE SEQUENCE</scope>
</reference>
<organism evidence="1">
    <name type="scientific">Cladocopium goreaui</name>
    <dbReference type="NCBI Taxonomy" id="2562237"/>
    <lineage>
        <taxon>Eukaryota</taxon>
        <taxon>Sar</taxon>
        <taxon>Alveolata</taxon>
        <taxon>Dinophyceae</taxon>
        <taxon>Suessiales</taxon>
        <taxon>Symbiodiniaceae</taxon>
        <taxon>Cladocopium</taxon>
    </lineage>
</organism>
<protein>
    <submittedName>
        <fullName evidence="2">UPF0762 protein</fullName>
    </submittedName>
</protein>
<dbReference type="EMBL" id="CAMXCT010000682">
    <property type="protein sequence ID" value="CAI3982091.1"/>
    <property type="molecule type" value="Genomic_DNA"/>
</dbReference>
<dbReference type="Proteomes" id="UP001152797">
    <property type="component" value="Unassembled WGS sequence"/>
</dbReference>
<dbReference type="EMBL" id="CAMXCT030000682">
    <property type="protein sequence ID" value="CAL4769403.1"/>
    <property type="molecule type" value="Genomic_DNA"/>
</dbReference>
<proteinExistence type="predicted"/>
<evidence type="ECO:0000313" key="1">
    <source>
        <dbReference type="EMBL" id="CAI3982091.1"/>
    </source>
</evidence>
<keyword evidence="3" id="KW-1185">Reference proteome</keyword>
<dbReference type="EMBL" id="CAMXCT020000682">
    <property type="protein sequence ID" value="CAL1135466.1"/>
    <property type="molecule type" value="Genomic_DNA"/>
</dbReference>
<accession>A0A9P1C1G3</accession>
<dbReference type="AlphaFoldDB" id="A0A9P1C1G3"/>
<evidence type="ECO:0000313" key="3">
    <source>
        <dbReference type="Proteomes" id="UP001152797"/>
    </source>
</evidence>
<evidence type="ECO:0000313" key="2">
    <source>
        <dbReference type="EMBL" id="CAL4769403.1"/>
    </source>
</evidence>
<sequence>MALELRELLWTLRSSVAAVELRLELLRRTWPRSPPEWLEEEEVRDLLRPYLESSQLPLLLQLLHSAPRAWCNATRTRTRTLLALVEPCDVHLLRVRLDVIFGLSPEMCAGRCYMRLRLAKAGSWMESSSFFLAVPPFPSRPAGCFLDNEFQFSIPVSSGDSVLSLFGPGATGLEVQLVDEDRSPLLQGELSPAEFLAHMELGPGEAAASCIKLEPAESFQCTGLKSCSVAGLMAGPQLQLVLRCSQMAAPLDALPYWAEPRLATPWQPLPKVTMEESGATDLAPQTETVSCRMKISRSTGNETEVVVPHQYVG</sequence>
<gene>
    <name evidence="1" type="ORF">C1SCF055_LOCUS9826</name>
</gene>